<dbReference type="AlphaFoldDB" id="A0A2G9GSU7"/>
<reference evidence="2" key="1">
    <citation type="journal article" date="2018" name="Gigascience">
        <title>Genome assembly of the Pink Ipe (Handroanthus impetiginosus, Bignoniaceae), a highly valued, ecologically keystone Neotropical timber forest tree.</title>
        <authorList>
            <person name="Silva-Junior O.B."/>
            <person name="Grattapaglia D."/>
            <person name="Novaes E."/>
            <person name="Collevatti R.G."/>
        </authorList>
    </citation>
    <scope>NUCLEOTIDE SEQUENCE [LARGE SCALE GENOMIC DNA]</scope>
    <source>
        <strain evidence="2">cv. UFG-1</strain>
    </source>
</reference>
<sequence length="66" mass="6889">MCYEVKCQNCGKRSWGGCGSHVPAVYKRIPIGQHCQCKAWPGVKSGEISAANGGGDSKASSSCTIL</sequence>
<comment type="caution">
    <text evidence="1">The sequence shown here is derived from an EMBL/GenBank/DDBJ whole genome shotgun (WGS) entry which is preliminary data.</text>
</comment>
<gene>
    <name evidence="1" type="ORF">CDL12_19064</name>
</gene>
<protein>
    <submittedName>
        <fullName evidence="1">Uncharacterized protein</fullName>
    </submittedName>
</protein>
<organism evidence="1 2">
    <name type="scientific">Handroanthus impetiginosus</name>
    <dbReference type="NCBI Taxonomy" id="429701"/>
    <lineage>
        <taxon>Eukaryota</taxon>
        <taxon>Viridiplantae</taxon>
        <taxon>Streptophyta</taxon>
        <taxon>Embryophyta</taxon>
        <taxon>Tracheophyta</taxon>
        <taxon>Spermatophyta</taxon>
        <taxon>Magnoliopsida</taxon>
        <taxon>eudicotyledons</taxon>
        <taxon>Gunneridae</taxon>
        <taxon>Pentapetalae</taxon>
        <taxon>asterids</taxon>
        <taxon>lamiids</taxon>
        <taxon>Lamiales</taxon>
        <taxon>Bignoniaceae</taxon>
        <taxon>Crescentiina</taxon>
        <taxon>Tabebuia alliance</taxon>
        <taxon>Handroanthus</taxon>
    </lineage>
</organism>
<accession>A0A2G9GSU7</accession>
<name>A0A2G9GSU7_9LAMI</name>
<dbReference type="EMBL" id="NKXS01003843">
    <property type="protein sequence ID" value="PIN08363.1"/>
    <property type="molecule type" value="Genomic_DNA"/>
</dbReference>
<dbReference type="PANTHER" id="PTHR34724:SF4">
    <property type="entry name" value="EXPRESSED PROTEIN"/>
    <property type="match status" value="1"/>
</dbReference>
<evidence type="ECO:0000313" key="2">
    <source>
        <dbReference type="Proteomes" id="UP000231279"/>
    </source>
</evidence>
<dbReference type="OrthoDB" id="88410at2759"/>
<dbReference type="Proteomes" id="UP000231279">
    <property type="component" value="Unassembled WGS sequence"/>
</dbReference>
<proteinExistence type="predicted"/>
<keyword evidence="2" id="KW-1185">Reference proteome</keyword>
<evidence type="ECO:0000313" key="1">
    <source>
        <dbReference type="EMBL" id="PIN08363.1"/>
    </source>
</evidence>
<dbReference type="PANTHER" id="PTHR34724">
    <property type="entry name" value="OS12G0596101 PROTEIN"/>
    <property type="match status" value="1"/>
</dbReference>